<dbReference type="RefSeq" id="WP_084989879.1">
    <property type="nucleotide sequence ID" value="NZ_CP020771.1"/>
</dbReference>
<name>A0AB33BKA9_MICA7</name>
<dbReference type="InterPro" id="IPR016187">
    <property type="entry name" value="CTDL_fold"/>
</dbReference>
<dbReference type="PANTHER" id="PTHR23150:SF19">
    <property type="entry name" value="FORMYLGLYCINE-GENERATING ENZYME"/>
    <property type="match status" value="1"/>
</dbReference>
<dbReference type="Gene3D" id="3.40.50.10140">
    <property type="entry name" value="Toll/interleukin-1 receptor homology (TIR) domain"/>
    <property type="match status" value="1"/>
</dbReference>
<evidence type="ECO:0000313" key="2">
    <source>
        <dbReference type="EMBL" id="ARI81300.1"/>
    </source>
</evidence>
<dbReference type="Pfam" id="PF03781">
    <property type="entry name" value="FGE-sulfatase"/>
    <property type="match status" value="1"/>
</dbReference>
<gene>
    <name evidence="2" type="ORF">BH695_2019</name>
</gene>
<dbReference type="GO" id="GO:0007165">
    <property type="term" value="P:signal transduction"/>
    <property type="evidence" value="ECO:0007669"/>
    <property type="project" value="InterPro"/>
</dbReference>
<dbReference type="InterPro" id="IPR000157">
    <property type="entry name" value="TIR_dom"/>
</dbReference>
<dbReference type="SUPFAM" id="SSF52200">
    <property type="entry name" value="Toll/Interleukin receptor TIR domain"/>
    <property type="match status" value="1"/>
</dbReference>
<dbReference type="PROSITE" id="PS50104">
    <property type="entry name" value="TIR"/>
    <property type="match status" value="1"/>
</dbReference>
<accession>A0AB33BKA9</accession>
<reference evidence="2 3" key="1">
    <citation type="journal article" date="2018" name="Harmful Algae">
        <title>The highly heterogeneous methylated genomes and diverse restriction-modification systems of bloom-forming Microcystis.</title>
        <authorList>
            <person name="Zhao L."/>
            <person name="Song Y."/>
            <person name="Li L."/>
            <person name="Gan N."/>
            <person name="Brand J.J."/>
            <person name="Song L."/>
        </authorList>
    </citation>
    <scope>NUCLEOTIDE SEQUENCE [LARGE SCALE GENOMIC DNA]</scope>
    <source>
        <strain evidence="2 3">PCC 7806SL</strain>
    </source>
</reference>
<dbReference type="InterPro" id="IPR042095">
    <property type="entry name" value="SUMF_sf"/>
</dbReference>
<dbReference type="Pfam" id="PF13676">
    <property type="entry name" value="TIR_2"/>
    <property type="match status" value="1"/>
</dbReference>
<keyword evidence="3" id="KW-1185">Reference proteome</keyword>
<dbReference type="PANTHER" id="PTHR23150">
    <property type="entry name" value="SULFATASE MODIFYING FACTOR 1, 2"/>
    <property type="match status" value="1"/>
</dbReference>
<dbReference type="SUPFAM" id="SSF56436">
    <property type="entry name" value="C-type lectin-like"/>
    <property type="match status" value="1"/>
</dbReference>
<evidence type="ECO:0000313" key="3">
    <source>
        <dbReference type="Proteomes" id="UP000192439"/>
    </source>
</evidence>
<dbReference type="InterPro" id="IPR035897">
    <property type="entry name" value="Toll_tir_struct_dom_sf"/>
</dbReference>
<sequence length="474" mass="54316">MKKSEIQIFLAHASEDKPAVLALYNRLKQAGYKPWLDKKDLIPGQIWRDEIPKAIKASQIFLACLSAKSANKQGYIQRELRIALDTLGEMPSGTIFFIPMRLEECEIPDLRMSEVGLNLRDIHRLDYWEEDGFEQLERAITHQFKLEPEEPKQPVIVPEEPKQPVIIRPSLSVFNFQIVGVNAKGEQIKKESKQSQYFREDLGNGITLEMVAIPGGTFLMGTEDEEIERLVKKFNWEGLRSERPKREVNVPPFFIGKYPITQAQWKAIASRTDLKVDPSAPLRVNLDLNPAYFKDRPDSDRRPVEQFSWYDAIEFCARLSKLTGREYRLPSEAEWEYACRAGTTTPFYFGETITGELANYRSSETYADEYKGEYRQQTTPVGQFPPNAFGLYDMHGNVWEWCADTWHDNYDGAPTDGSAWIENGYNNRSPLRGGSWCYIPNSCRSAYRTSLDRRGSSLNVSNGFRVVCGAGRTL</sequence>
<proteinExistence type="predicted"/>
<protein>
    <recommendedName>
        <fullName evidence="1">TIR domain-containing protein</fullName>
    </recommendedName>
</protein>
<dbReference type="Proteomes" id="UP000192439">
    <property type="component" value="Chromosome"/>
</dbReference>
<feature type="domain" description="TIR" evidence="1">
    <location>
        <begin position="4"/>
        <end position="144"/>
    </location>
</feature>
<organism evidence="2 3">
    <name type="scientific">Microcystis aeruginosa PCC 7806SL</name>
    <dbReference type="NCBI Taxonomy" id="1903187"/>
    <lineage>
        <taxon>Bacteria</taxon>
        <taxon>Bacillati</taxon>
        <taxon>Cyanobacteriota</taxon>
        <taxon>Cyanophyceae</taxon>
        <taxon>Oscillatoriophycideae</taxon>
        <taxon>Chroococcales</taxon>
        <taxon>Microcystaceae</taxon>
        <taxon>Microcystis</taxon>
    </lineage>
</organism>
<dbReference type="AlphaFoldDB" id="A0AB33BKA9"/>
<dbReference type="Gene3D" id="3.90.1580.10">
    <property type="entry name" value="paralog of FGE (formylglycine-generating enzyme)"/>
    <property type="match status" value="1"/>
</dbReference>
<dbReference type="GO" id="GO:0120147">
    <property type="term" value="F:formylglycine-generating oxidase activity"/>
    <property type="evidence" value="ECO:0007669"/>
    <property type="project" value="TreeGrafter"/>
</dbReference>
<dbReference type="InterPro" id="IPR051043">
    <property type="entry name" value="Sulfatase_Mod_Factor_Kinase"/>
</dbReference>
<dbReference type="InterPro" id="IPR005532">
    <property type="entry name" value="SUMF_dom"/>
</dbReference>
<dbReference type="EMBL" id="CP020771">
    <property type="protein sequence ID" value="ARI81300.1"/>
    <property type="molecule type" value="Genomic_DNA"/>
</dbReference>
<evidence type="ECO:0000259" key="1">
    <source>
        <dbReference type="PROSITE" id="PS50104"/>
    </source>
</evidence>